<dbReference type="OrthoDB" id="9799749at2"/>
<dbReference type="GO" id="GO:0042602">
    <property type="term" value="F:riboflavin reductase (NADPH) activity"/>
    <property type="evidence" value="ECO:0007669"/>
    <property type="project" value="TreeGrafter"/>
</dbReference>
<dbReference type="Gene3D" id="2.30.110.10">
    <property type="entry name" value="Electron Transport, Fmn-binding Protein, Chain A"/>
    <property type="match status" value="1"/>
</dbReference>
<dbReference type="SUPFAM" id="SSF57802">
    <property type="entry name" value="Rubredoxin-like"/>
    <property type="match status" value="1"/>
</dbReference>
<dbReference type="GO" id="GO:0005506">
    <property type="term" value="F:iron ion binding"/>
    <property type="evidence" value="ECO:0007669"/>
    <property type="project" value="InterPro"/>
</dbReference>
<keyword evidence="5" id="KW-1185">Reference proteome</keyword>
<dbReference type="Proteomes" id="UP000295726">
    <property type="component" value="Unassembled WGS sequence"/>
</dbReference>
<accession>A0A4R3K084</accession>
<comment type="cofactor">
    <cofactor evidence="1">
        <name>Fe(3+)</name>
        <dbReference type="ChEBI" id="CHEBI:29034"/>
    </cofactor>
</comment>
<dbReference type="RefSeq" id="WP_132383471.1">
    <property type="nucleotide sequence ID" value="NZ_DAIQXH010000236.1"/>
</dbReference>
<dbReference type="Gene3D" id="2.20.28.10">
    <property type="match status" value="1"/>
</dbReference>
<dbReference type="InterPro" id="IPR002563">
    <property type="entry name" value="Flavin_Rdtase-like_dom"/>
</dbReference>
<dbReference type="InterPro" id="IPR048574">
    <property type="entry name" value="RUBY_RBDX"/>
</dbReference>
<gene>
    <name evidence="4" type="ORF">EDD59_13115</name>
</gene>
<dbReference type="PANTHER" id="PTHR30466">
    <property type="entry name" value="FLAVIN REDUCTASE"/>
    <property type="match status" value="1"/>
</dbReference>
<dbReference type="PANTHER" id="PTHR30466:SF1">
    <property type="entry name" value="FMN REDUCTASE (NADH) RUTF"/>
    <property type="match status" value="1"/>
</dbReference>
<evidence type="ECO:0000313" key="5">
    <source>
        <dbReference type="Proteomes" id="UP000295726"/>
    </source>
</evidence>
<dbReference type="InterPro" id="IPR050268">
    <property type="entry name" value="NADH-dep_flavin_reductase"/>
</dbReference>
<name>A0A4R3K084_9FIRM</name>
<dbReference type="Pfam" id="PF01613">
    <property type="entry name" value="Flavin_Reduct"/>
    <property type="match status" value="1"/>
</dbReference>
<keyword evidence="2" id="KW-0560">Oxidoreductase</keyword>
<dbReference type="InterPro" id="IPR012349">
    <property type="entry name" value="Split_barrel_FMN-bd"/>
</dbReference>
<evidence type="ECO:0000256" key="2">
    <source>
        <dbReference type="ARBA" id="ARBA00023002"/>
    </source>
</evidence>
<dbReference type="GO" id="GO:0010181">
    <property type="term" value="F:FMN binding"/>
    <property type="evidence" value="ECO:0007669"/>
    <property type="project" value="InterPro"/>
</dbReference>
<feature type="domain" description="Rubredoxin-like" evidence="3">
    <location>
        <begin position="172"/>
        <end position="208"/>
    </location>
</feature>
<dbReference type="InterPro" id="IPR024934">
    <property type="entry name" value="Rubredoxin-like_dom"/>
</dbReference>
<sequence>MDTKAFQKMSYGLYLVSSNCDGKTGGCVVNTLMQVTSKPLQVTLTINKDNYTTSIIEKSGYFEGVALSQEATMELIRAFGFQSSKDKNKFEGFETEIDCHDIPYVCEQVVARYTCKVKSSMDVGTHKVFLAEIDDAEVLDKDEPPMTYAYYHSVKKGVTPPKASSYIPEEKKTGYRCQICGYILEADTIPEDYVCPVCGNGREQFVKL</sequence>
<evidence type="ECO:0000259" key="3">
    <source>
        <dbReference type="PROSITE" id="PS50903"/>
    </source>
</evidence>
<dbReference type="SUPFAM" id="SSF50475">
    <property type="entry name" value="FMN-binding split barrel"/>
    <property type="match status" value="1"/>
</dbReference>
<organism evidence="4 5">
    <name type="scientific">Muricomes intestini</name>
    <dbReference type="NCBI Taxonomy" id="1796634"/>
    <lineage>
        <taxon>Bacteria</taxon>
        <taxon>Bacillati</taxon>
        <taxon>Bacillota</taxon>
        <taxon>Clostridia</taxon>
        <taxon>Lachnospirales</taxon>
        <taxon>Lachnospiraceae</taxon>
        <taxon>Muricomes</taxon>
    </lineage>
</organism>
<evidence type="ECO:0000313" key="4">
    <source>
        <dbReference type="EMBL" id="TCS75058.1"/>
    </source>
</evidence>
<reference evidence="4 5" key="1">
    <citation type="submission" date="2019-03" db="EMBL/GenBank/DDBJ databases">
        <title>Genomic Encyclopedia of Type Strains, Phase IV (KMG-IV): sequencing the most valuable type-strain genomes for metagenomic binning, comparative biology and taxonomic classification.</title>
        <authorList>
            <person name="Goeker M."/>
        </authorList>
    </citation>
    <scope>NUCLEOTIDE SEQUENCE [LARGE SCALE GENOMIC DNA]</scope>
    <source>
        <strain evidence="4 5">DSM 29489</strain>
    </source>
</reference>
<protein>
    <submittedName>
        <fullName evidence="4">Flavin reductase (DIM6/NTAB) family NADH-FMN oxidoreductase RutF</fullName>
    </submittedName>
</protein>
<dbReference type="EMBL" id="SLZZ01000031">
    <property type="protein sequence ID" value="TCS75058.1"/>
    <property type="molecule type" value="Genomic_DNA"/>
</dbReference>
<evidence type="ECO:0000256" key="1">
    <source>
        <dbReference type="ARBA" id="ARBA00001965"/>
    </source>
</evidence>
<dbReference type="Pfam" id="PF21349">
    <property type="entry name" value="RUBY_RBDX"/>
    <property type="match status" value="1"/>
</dbReference>
<dbReference type="AlphaFoldDB" id="A0A4R3K084"/>
<dbReference type="PROSITE" id="PS50903">
    <property type="entry name" value="RUBREDOXIN_LIKE"/>
    <property type="match status" value="1"/>
</dbReference>
<dbReference type="SMART" id="SM00903">
    <property type="entry name" value="Flavin_Reduct"/>
    <property type="match status" value="1"/>
</dbReference>
<proteinExistence type="predicted"/>
<comment type="caution">
    <text evidence="4">The sequence shown here is derived from an EMBL/GenBank/DDBJ whole genome shotgun (WGS) entry which is preliminary data.</text>
</comment>